<feature type="domain" description="Histidine kinase" evidence="12">
    <location>
        <begin position="229"/>
        <end position="441"/>
    </location>
</feature>
<keyword evidence="9" id="KW-0902">Two-component regulatory system</keyword>
<feature type="transmembrane region" description="Helical" evidence="11">
    <location>
        <begin position="144"/>
        <end position="167"/>
    </location>
</feature>
<dbReference type="SUPFAM" id="SSF55874">
    <property type="entry name" value="ATPase domain of HSP90 chaperone/DNA topoisomerase II/histidine kinase"/>
    <property type="match status" value="1"/>
</dbReference>
<dbReference type="SMART" id="SM00388">
    <property type="entry name" value="HisKA"/>
    <property type="match status" value="1"/>
</dbReference>
<keyword evidence="4" id="KW-0597">Phosphoprotein</keyword>
<evidence type="ECO:0000259" key="13">
    <source>
        <dbReference type="PROSITE" id="PS50885"/>
    </source>
</evidence>
<evidence type="ECO:0000259" key="12">
    <source>
        <dbReference type="PROSITE" id="PS50109"/>
    </source>
</evidence>
<evidence type="ECO:0000256" key="3">
    <source>
        <dbReference type="ARBA" id="ARBA00012438"/>
    </source>
</evidence>
<dbReference type="InterPro" id="IPR036890">
    <property type="entry name" value="HATPase_C_sf"/>
</dbReference>
<dbReference type="PRINTS" id="PR00344">
    <property type="entry name" value="BCTRLSENSOR"/>
</dbReference>
<dbReference type="EC" id="2.7.13.3" evidence="3"/>
<reference evidence="14 15" key="1">
    <citation type="submission" date="2018-10" db="EMBL/GenBank/DDBJ databases">
        <title>Marmoricola sp. 4Q3S-7 whole genome shotgun sequence.</title>
        <authorList>
            <person name="Li F."/>
        </authorList>
    </citation>
    <scope>NUCLEOTIDE SEQUENCE [LARGE SCALE GENOMIC DNA]</scope>
    <source>
        <strain evidence="14 15">4Q3S-7</strain>
    </source>
</reference>
<organism evidence="14 15">
    <name type="scientific">Nocardioides mangrovicus</name>
    <dbReference type="NCBI Taxonomy" id="2478913"/>
    <lineage>
        <taxon>Bacteria</taxon>
        <taxon>Bacillati</taxon>
        <taxon>Actinomycetota</taxon>
        <taxon>Actinomycetes</taxon>
        <taxon>Propionibacteriales</taxon>
        <taxon>Nocardioidaceae</taxon>
        <taxon>Nocardioides</taxon>
    </lineage>
</organism>
<comment type="caution">
    <text evidence="14">The sequence shown here is derived from an EMBL/GenBank/DDBJ whole genome shotgun (WGS) entry which is preliminary data.</text>
</comment>
<dbReference type="SUPFAM" id="SSF47384">
    <property type="entry name" value="Homodimeric domain of signal transducing histidine kinase"/>
    <property type="match status" value="1"/>
</dbReference>
<dbReference type="Gene3D" id="6.10.340.10">
    <property type="match status" value="1"/>
</dbReference>
<dbReference type="PROSITE" id="PS50885">
    <property type="entry name" value="HAMP"/>
    <property type="match status" value="1"/>
</dbReference>
<accession>A0A3L8NZL2</accession>
<dbReference type="AlphaFoldDB" id="A0A3L8NZL2"/>
<feature type="transmembrane region" description="Helical" evidence="11">
    <location>
        <begin position="12"/>
        <end position="32"/>
    </location>
</feature>
<dbReference type="PANTHER" id="PTHR45436">
    <property type="entry name" value="SENSOR HISTIDINE KINASE YKOH"/>
    <property type="match status" value="1"/>
</dbReference>
<keyword evidence="5" id="KW-0808">Transferase</keyword>
<dbReference type="CDD" id="cd00082">
    <property type="entry name" value="HisKA"/>
    <property type="match status" value="1"/>
</dbReference>
<gene>
    <name evidence="14" type="ORF">D9V37_16480</name>
</gene>
<evidence type="ECO:0000256" key="9">
    <source>
        <dbReference type="ARBA" id="ARBA00023012"/>
    </source>
</evidence>
<evidence type="ECO:0000313" key="15">
    <source>
        <dbReference type="Proteomes" id="UP000281708"/>
    </source>
</evidence>
<dbReference type="Pfam" id="PF02518">
    <property type="entry name" value="HATPase_c"/>
    <property type="match status" value="1"/>
</dbReference>
<dbReference type="InterPro" id="IPR003594">
    <property type="entry name" value="HATPase_dom"/>
</dbReference>
<feature type="domain" description="HAMP" evidence="13">
    <location>
        <begin position="168"/>
        <end position="221"/>
    </location>
</feature>
<evidence type="ECO:0000256" key="4">
    <source>
        <dbReference type="ARBA" id="ARBA00022553"/>
    </source>
</evidence>
<proteinExistence type="predicted"/>
<name>A0A3L8NZL2_9ACTN</name>
<dbReference type="OrthoDB" id="9786919at2"/>
<keyword evidence="15" id="KW-1185">Reference proteome</keyword>
<dbReference type="GO" id="GO:0005886">
    <property type="term" value="C:plasma membrane"/>
    <property type="evidence" value="ECO:0007669"/>
    <property type="project" value="UniProtKB-SubCell"/>
</dbReference>
<dbReference type="SUPFAM" id="SSF158472">
    <property type="entry name" value="HAMP domain-like"/>
    <property type="match status" value="1"/>
</dbReference>
<dbReference type="PANTHER" id="PTHR45436:SF5">
    <property type="entry name" value="SENSOR HISTIDINE KINASE TRCS"/>
    <property type="match status" value="1"/>
</dbReference>
<evidence type="ECO:0000256" key="6">
    <source>
        <dbReference type="ARBA" id="ARBA00022692"/>
    </source>
</evidence>
<dbReference type="InterPro" id="IPR005467">
    <property type="entry name" value="His_kinase_dom"/>
</dbReference>
<dbReference type="Gene3D" id="3.30.565.10">
    <property type="entry name" value="Histidine kinase-like ATPase, C-terminal domain"/>
    <property type="match status" value="1"/>
</dbReference>
<keyword evidence="7 14" id="KW-0418">Kinase</keyword>
<dbReference type="SMART" id="SM00387">
    <property type="entry name" value="HATPase_c"/>
    <property type="match status" value="1"/>
</dbReference>
<dbReference type="InterPro" id="IPR036097">
    <property type="entry name" value="HisK_dim/P_sf"/>
</dbReference>
<comment type="subcellular location">
    <subcellularLocation>
        <location evidence="2">Cell membrane</location>
    </subcellularLocation>
</comment>
<dbReference type="InterPro" id="IPR003661">
    <property type="entry name" value="HisK_dim/P_dom"/>
</dbReference>
<dbReference type="Gene3D" id="1.10.287.130">
    <property type="match status" value="1"/>
</dbReference>
<evidence type="ECO:0000256" key="8">
    <source>
        <dbReference type="ARBA" id="ARBA00022989"/>
    </source>
</evidence>
<dbReference type="Pfam" id="PF00512">
    <property type="entry name" value="HisKA"/>
    <property type="match status" value="1"/>
</dbReference>
<dbReference type="Pfam" id="PF00672">
    <property type="entry name" value="HAMP"/>
    <property type="match status" value="1"/>
</dbReference>
<dbReference type="Proteomes" id="UP000281708">
    <property type="component" value="Unassembled WGS sequence"/>
</dbReference>
<evidence type="ECO:0000256" key="5">
    <source>
        <dbReference type="ARBA" id="ARBA00022679"/>
    </source>
</evidence>
<evidence type="ECO:0000313" key="14">
    <source>
        <dbReference type="EMBL" id="RLV47739.1"/>
    </source>
</evidence>
<keyword evidence="6 11" id="KW-0812">Transmembrane</keyword>
<dbReference type="PROSITE" id="PS50109">
    <property type="entry name" value="HIS_KIN"/>
    <property type="match status" value="1"/>
</dbReference>
<dbReference type="CDD" id="cd06225">
    <property type="entry name" value="HAMP"/>
    <property type="match status" value="1"/>
</dbReference>
<dbReference type="InterPro" id="IPR003660">
    <property type="entry name" value="HAMP_dom"/>
</dbReference>
<protein>
    <recommendedName>
        <fullName evidence="3">histidine kinase</fullName>
        <ecNumber evidence="3">2.7.13.3</ecNumber>
    </recommendedName>
</protein>
<dbReference type="SMART" id="SM00304">
    <property type="entry name" value="HAMP"/>
    <property type="match status" value="1"/>
</dbReference>
<evidence type="ECO:0000256" key="10">
    <source>
        <dbReference type="ARBA" id="ARBA00023136"/>
    </source>
</evidence>
<dbReference type="InterPro" id="IPR050428">
    <property type="entry name" value="TCS_sensor_his_kinase"/>
</dbReference>
<keyword evidence="10 11" id="KW-0472">Membrane</keyword>
<keyword evidence="8 11" id="KW-1133">Transmembrane helix</keyword>
<dbReference type="GO" id="GO:0000155">
    <property type="term" value="F:phosphorelay sensor kinase activity"/>
    <property type="evidence" value="ECO:0007669"/>
    <property type="project" value="InterPro"/>
</dbReference>
<dbReference type="EMBL" id="RDBE01000010">
    <property type="protein sequence ID" value="RLV47739.1"/>
    <property type="molecule type" value="Genomic_DNA"/>
</dbReference>
<sequence>MRSHVRTRVTAVATLVALVAAVVGSLVFLSVLRSALESSLVGSAEQDVASIQARLREHESPRRAVLSGKNDLVVQVTDADHHVVATDHPQVTRPLRRTVGQDRGVRFRGLSDPYVVVARDRPDGHGLIIVARSSEHVGSATTTVATLLAVSVPVGLLLIAGGVWLTVGRALRPVEDMRREAASITADRLDRRLAVPPGADEIPRLAATLNQMLDRIDAGNRQQRQFVSDASHELRSPLATIRQLAEVAERYPDRVSTAELARDVLAEELRMEDLVSALLILARADDAPAGPAAAPVDLDDVVLHEVRRVPIGSVGAGIDVDASAVTAGQVVGDTVLLGQVVRNLLSNAVRHARSRVVVTLGETEGQVVLTVADDGEGIAPDERERVFERFVRLDEARARDAGGSGLGLAIVTKVVTGAGGTVRVEDTAQGGACFVVSLPAA</sequence>
<evidence type="ECO:0000256" key="2">
    <source>
        <dbReference type="ARBA" id="ARBA00004236"/>
    </source>
</evidence>
<evidence type="ECO:0000256" key="7">
    <source>
        <dbReference type="ARBA" id="ARBA00022777"/>
    </source>
</evidence>
<dbReference type="InterPro" id="IPR004358">
    <property type="entry name" value="Sig_transdc_His_kin-like_C"/>
</dbReference>
<evidence type="ECO:0000256" key="1">
    <source>
        <dbReference type="ARBA" id="ARBA00000085"/>
    </source>
</evidence>
<comment type="catalytic activity">
    <reaction evidence="1">
        <text>ATP + protein L-histidine = ADP + protein N-phospho-L-histidine.</text>
        <dbReference type="EC" id="2.7.13.3"/>
    </reaction>
</comment>
<evidence type="ECO:0000256" key="11">
    <source>
        <dbReference type="SAM" id="Phobius"/>
    </source>
</evidence>
<dbReference type="RefSeq" id="WP_121807246.1">
    <property type="nucleotide sequence ID" value="NZ_RDBE01000010.1"/>
</dbReference>